<dbReference type="Pfam" id="PF00386">
    <property type="entry name" value="C1q"/>
    <property type="match status" value="1"/>
</dbReference>
<dbReference type="PANTHER" id="PTHR15427">
    <property type="entry name" value="EMILIN ELASTIN MICROFIBRIL INTERFACE-LOCATED PROTEIN ELASTIN MICROFIBRIL INTERFACER"/>
    <property type="match status" value="1"/>
</dbReference>
<keyword evidence="6" id="KW-1185">Reference proteome</keyword>
<dbReference type="InterPro" id="IPR001073">
    <property type="entry name" value="C1q_dom"/>
</dbReference>
<comment type="caution">
    <text evidence="5">The sequence shown here is derived from an EMBL/GenBank/DDBJ whole genome shotgun (WGS) entry which is preliminary data.</text>
</comment>
<dbReference type="Proteomes" id="UP000596742">
    <property type="component" value="Unassembled WGS sequence"/>
</dbReference>
<name>A0A8B6BHS1_MYTGA</name>
<accession>A0A8B6BHS1</accession>
<dbReference type="EMBL" id="UYJE01000091">
    <property type="protein sequence ID" value="VDH90088.1"/>
    <property type="molecule type" value="Genomic_DNA"/>
</dbReference>
<comment type="subcellular location">
    <subcellularLocation>
        <location evidence="1">Secreted</location>
    </subcellularLocation>
</comment>
<dbReference type="OrthoDB" id="6048496at2759"/>
<protein>
    <recommendedName>
        <fullName evidence="4">C1q domain-containing protein</fullName>
    </recommendedName>
</protein>
<dbReference type="GO" id="GO:0005576">
    <property type="term" value="C:extracellular region"/>
    <property type="evidence" value="ECO:0007669"/>
    <property type="project" value="UniProtKB-SubCell"/>
</dbReference>
<evidence type="ECO:0000259" key="4">
    <source>
        <dbReference type="PROSITE" id="PS50871"/>
    </source>
</evidence>
<evidence type="ECO:0000313" key="6">
    <source>
        <dbReference type="Proteomes" id="UP000596742"/>
    </source>
</evidence>
<sequence>MYTMRDVCCIVVALVMSCYGHKADSGSCTPTLENALFEDLLSMMLKIKGIQKGTNQRDETSSAFAASLTAARTLGTGEIVKFDKVWTNVNNDYDPSTGVYTAPKQGVYQFLCTVMTANNKTLRLLLWKNDMKTVAVYPGNSGYNTGTINMILELKKGDKVYIKQASLDKLYIYSESAYNYSMFSGYLIR</sequence>
<dbReference type="SMART" id="SM00110">
    <property type="entry name" value="C1Q"/>
    <property type="match status" value="1"/>
</dbReference>
<reference evidence="5" key="1">
    <citation type="submission" date="2018-11" db="EMBL/GenBank/DDBJ databases">
        <authorList>
            <person name="Alioto T."/>
            <person name="Alioto T."/>
        </authorList>
    </citation>
    <scope>NUCLEOTIDE SEQUENCE</scope>
</reference>
<dbReference type="InterPro" id="IPR008983">
    <property type="entry name" value="Tumour_necrosis_fac-like_dom"/>
</dbReference>
<evidence type="ECO:0000256" key="2">
    <source>
        <dbReference type="ARBA" id="ARBA00022525"/>
    </source>
</evidence>
<dbReference type="PANTHER" id="PTHR15427:SF50">
    <property type="entry name" value="COMPLEMENT C1Q TUMOR NECROSIS FACTOR-RELATED PROTEIN 2-LIKE"/>
    <property type="match status" value="1"/>
</dbReference>
<dbReference type="InterPro" id="IPR050392">
    <property type="entry name" value="Collagen/C1q_domain"/>
</dbReference>
<dbReference type="PRINTS" id="PR00007">
    <property type="entry name" value="COMPLEMNTC1Q"/>
</dbReference>
<feature type="signal peptide" evidence="3">
    <location>
        <begin position="1"/>
        <end position="20"/>
    </location>
</feature>
<evidence type="ECO:0000256" key="1">
    <source>
        <dbReference type="ARBA" id="ARBA00004613"/>
    </source>
</evidence>
<feature type="chain" id="PRO_5032977488" description="C1q domain-containing protein" evidence="3">
    <location>
        <begin position="21"/>
        <end position="189"/>
    </location>
</feature>
<evidence type="ECO:0000256" key="3">
    <source>
        <dbReference type="SAM" id="SignalP"/>
    </source>
</evidence>
<gene>
    <name evidence="5" type="ORF">MGAL_10B053236</name>
</gene>
<dbReference type="Gene3D" id="2.60.120.40">
    <property type="match status" value="1"/>
</dbReference>
<dbReference type="SUPFAM" id="SSF49842">
    <property type="entry name" value="TNF-like"/>
    <property type="match status" value="1"/>
</dbReference>
<proteinExistence type="predicted"/>
<evidence type="ECO:0000313" key="5">
    <source>
        <dbReference type="EMBL" id="VDH90088.1"/>
    </source>
</evidence>
<keyword evidence="3" id="KW-0732">Signal</keyword>
<feature type="domain" description="C1q" evidence="4">
    <location>
        <begin position="57"/>
        <end position="189"/>
    </location>
</feature>
<organism evidence="5 6">
    <name type="scientific">Mytilus galloprovincialis</name>
    <name type="common">Mediterranean mussel</name>
    <dbReference type="NCBI Taxonomy" id="29158"/>
    <lineage>
        <taxon>Eukaryota</taxon>
        <taxon>Metazoa</taxon>
        <taxon>Spiralia</taxon>
        <taxon>Lophotrochozoa</taxon>
        <taxon>Mollusca</taxon>
        <taxon>Bivalvia</taxon>
        <taxon>Autobranchia</taxon>
        <taxon>Pteriomorphia</taxon>
        <taxon>Mytilida</taxon>
        <taxon>Mytiloidea</taxon>
        <taxon>Mytilidae</taxon>
        <taxon>Mytilinae</taxon>
        <taxon>Mytilus</taxon>
    </lineage>
</organism>
<dbReference type="AlphaFoldDB" id="A0A8B6BHS1"/>
<dbReference type="PROSITE" id="PS51257">
    <property type="entry name" value="PROKAR_LIPOPROTEIN"/>
    <property type="match status" value="1"/>
</dbReference>
<keyword evidence="2" id="KW-0964">Secreted</keyword>
<dbReference type="PROSITE" id="PS50871">
    <property type="entry name" value="C1Q"/>
    <property type="match status" value="1"/>
</dbReference>